<dbReference type="RefSeq" id="WP_148060469.1">
    <property type="nucleotide sequence ID" value="NZ_RKHG01000001.1"/>
</dbReference>
<keyword evidence="1" id="KW-0812">Transmembrane</keyword>
<name>A0A3N1ZS51_9ACTN</name>
<reference evidence="2 3" key="1">
    <citation type="submission" date="2018-11" db="EMBL/GenBank/DDBJ databases">
        <title>Sequencing the genomes of 1000 actinobacteria strains.</title>
        <authorList>
            <person name="Klenk H.-P."/>
        </authorList>
    </citation>
    <scope>NUCLEOTIDE SEQUENCE [LARGE SCALE GENOMIC DNA]</scope>
    <source>
        <strain evidence="2 3">DSM 10546</strain>
    </source>
</reference>
<accession>A0A3N1ZS51</accession>
<organism evidence="2 3">
    <name type="scientific">Luteococcus japonicus</name>
    <dbReference type="NCBI Taxonomy" id="33984"/>
    <lineage>
        <taxon>Bacteria</taxon>
        <taxon>Bacillati</taxon>
        <taxon>Actinomycetota</taxon>
        <taxon>Actinomycetes</taxon>
        <taxon>Propionibacteriales</taxon>
        <taxon>Propionibacteriaceae</taxon>
        <taxon>Luteococcus</taxon>
    </lineage>
</organism>
<comment type="caution">
    <text evidence="2">The sequence shown here is derived from an EMBL/GenBank/DDBJ whole genome shotgun (WGS) entry which is preliminary data.</text>
</comment>
<evidence type="ECO:0000256" key="1">
    <source>
        <dbReference type="SAM" id="Phobius"/>
    </source>
</evidence>
<dbReference type="EMBL" id="RKHG01000001">
    <property type="protein sequence ID" value="ROR53710.1"/>
    <property type="molecule type" value="Genomic_DNA"/>
</dbReference>
<keyword evidence="1" id="KW-1133">Transmembrane helix</keyword>
<proteinExistence type="predicted"/>
<keyword evidence="1" id="KW-0472">Membrane</keyword>
<sequence>MFAVGGESHSTPERSWASLVGLAVLYAVMMLVLRLVGRWIGWWEGSTVDIVLFSAVWGVVMVLADVVVARIRRRRAAGGRVRHNGEHE</sequence>
<gene>
    <name evidence="2" type="ORF">EDD41_0881</name>
</gene>
<protein>
    <submittedName>
        <fullName evidence="2">Uncharacterized protein</fullName>
    </submittedName>
</protein>
<feature type="transmembrane region" description="Helical" evidence="1">
    <location>
        <begin position="16"/>
        <end position="36"/>
    </location>
</feature>
<feature type="transmembrane region" description="Helical" evidence="1">
    <location>
        <begin position="48"/>
        <end position="68"/>
    </location>
</feature>
<dbReference type="AlphaFoldDB" id="A0A3N1ZS51"/>
<dbReference type="Proteomes" id="UP000275749">
    <property type="component" value="Unassembled WGS sequence"/>
</dbReference>
<evidence type="ECO:0000313" key="2">
    <source>
        <dbReference type="EMBL" id="ROR53710.1"/>
    </source>
</evidence>
<evidence type="ECO:0000313" key="3">
    <source>
        <dbReference type="Proteomes" id="UP000275749"/>
    </source>
</evidence>